<evidence type="ECO:0000313" key="2">
    <source>
        <dbReference type="Proteomes" id="UP000565286"/>
    </source>
</evidence>
<dbReference type="EMBL" id="JACIDV010000002">
    <property type="protein sequence ID" value="MBB3944765.1"/>
    <property type="molecule type" value="Genomic_DNA"/>
</dbReference>
<accession>A0A7W6G0K1</accession>
<gene>
    <name evidence="1" type="ORF">GGQ73_000690</name>
</gene>
<organism evidence="1 2">
    <name type="scientific">Rhizobium skierniewicense</name>
    <dbReference type="NCBI Taxonomy" id="984260"/>
    <lineage>
        <taxon>Bacteria</taxon>
        <taxon>Pseudomonadati</taxon>
        <taxon>Pseudomonadota</taxon>
        <taxon>Alphaproteobacteria</taxon>
        <taxon>Hyphomicrobiales</taxon>
        <taxon>Rhizobiaceae</taxon>
        <taxon>Rhizobium/Agrobacterium group</taxon>
        <taxon>Rhizobium</taxon>
    </lineage>
</organism>
<protein>
    <submittedName>
        <fullName evidence="1">Putative nucleic acid-binding Zn ribbon protein</fullName>
    </submittedName>
</protein>
<reference evidence="1 2" key="1">
    <citation type="submission" date="2020-08" db="EMBL/GenBank/DDBJ databases">
        <title>Genomic Encyclopedia of Type Strains, Phase IV (KMG-IV): sequencing the most valuable type-strain genomes for metagenomic binning, comparative biology and taxonomic classification.</title>
        <authorList>
            <person name="Goeker M."/>
        </authorList>
    </citation>
    <scope>NUCLEOTIDE SEQUENCE [LARGE SCALE GENOMIC DNA]</scope>
    <source>
        <strain evidence="1 2">DSM 26438</strain>
    </source>
</reference>
<dbReference type="Proteomes" id="UP000565286">
    <property type="component" value="Unassembled WGS sequence"/>
</dbReference>
<name>A0A7W6G0K1_9HYPH</name>
<comment type="caution">
    <text evidence="1">The sequence shown here is derived from an EMBL/GenBank/DDBJ whole genome shotgun (WGS) entry which is preliminary data.</text>
</comment>
<evidence type="ECO:0000313" key="1">
    <source>
        <dbReference type="EMBL" id="MBB3944765.1"/>
    </source>
</evidence>
<dbReference type="AlphaFoldDB" id="A0A7W6G0K1"/>
<keyword evidence="2" id="KW-1185">Reference proteome</keyword>
<sequence length="86" mass="9730">MTEKEVFFTDGPRVGICVICNAEFENGDRPRQVCSEACKRERALRYGATYRQDNRDLRAKIHAMFGGRAPTQGELLALIKSRKGKP</sequence>
<proteinExistence type="predicted"/>